<accession>A0A265E0M9</accession>
<reference evidence="13 15" key="1">
    <citation type="submission" date="2011-10" db="EMBL/GenBank/DDBJ databases">
        <authorList>
            <person name="Quillaguamn J."/>
            <person name="Guzmn D."/>
            <person name="Balderrama-Subieta A."/>
            <person name="Cardona-Ortuo C."/>
            <person name="Guevara-Martnez M."/>
            <person name="Callisaya-Quispe N."/>
        </authorList>
    </citation>
    <scope>NUCLEOTIDE SEQUENCE [LARGE SCALE GENOMIC DNA]</scope>
    <source>
        <strain evidence="13 15">LC1</strain>
    </source>
</reference>
<dbReference type="PANTHER" id="PTHR44936">
    <property type="entry name" value="SENSOR PROTEIN CREC"/>
    <property type="match status" value="1"/>
</dbReference>
<evidence type="ECO:0000256" key="3">
    <source>
        <dbReference type="ARBA" id="ARBA00012438"/>
    </source>
</evidence>
<name>A0A265E0M9_9GAMM</name>
<gene>
    <name evidence="14" type="ORF">CE457_04790</name>
    <name evidence="13" type="ORF">KUC_2921</name>
</gene>
<dbReference type="CDD" id="cd00082">
    <property type="entry name" value="HisKA"/>
    <property type="match status" value="1"/>
</dbReference>
<evidence type="ECO:0000313" key="16">
    <source>
        <dbReference type="Proteomes" id="UP000216538"/>
    </source>
</evidence>
<evidence type="ECO:0000256" key="4">
    <source>
        <dbReference type="ARBA" id="ARBA00022475"/>
    </source>
</evidence>
<proteinExistence type="predicted"/>
<evidence type="ECO:0000313" key="15">
    <source>
        <dbReference type="Proteomes" id="UP000005756"/>
    </source>
</evidence>
<sequence>MRRVLSNGSFLRFYLLLGIALLVVFIIALAGRSFIEQVRREDYREQLAALPMSLMTQQLAATPVEQRHALIERFSEQLDLQLTLQPINEAELGYFERSRLEQGKILVAESPWLLQQRLPSGTWLLQARLGDWSEHQWHGSIELLGEWLAATPAEERDARIAQLRQGSWPLQLLSSLPVGLTAQQQAQLASGNVITKLVSDKLSITLLYQVPSQQLPSEQLPSESQWLQAGPLSRGDTLPLNLHLPLLVGLMIVLSLIIYLIMRSIEARMARLELAATRIASGRLETRVKVESGDFLGRLGMAFNGMANQVQSLLRGQQEMIRAVSHELRTPVARIRFAVQMVEDMTDQPAIRRQLQGIDADIAELDELVDEILTYARLGGETVNGAELETALVECRGMAERVIDTLSPLHKGLTLTLAHGPEIELLAEPRYLQRAVQNLVGNACRHAKSQVVIQLWDEPNLVRIDVEDDGPGIPPEARADIFKPFARLDDSRARSSGGYGLGLSIVQKIMAGHGGSVTIDTSPTLGGARFTLLVPRRDPPV</sequence>
<dbReference type="SMART" id="SM00304">
    <property type="entry name" value="HAMP"/>
    <property type="match status" value="1"/>
</dbReference>
<dbReference type="Gene3D" id="3.30.565.10">
    <property type="entry name" value="Histidine kinase-like ATPase, C-terminal domain"/>
    <property type="match status" value="1"/>
</dbReference>
<dbReference type="PANTHER" id="PTHR44936:SF10">
    <property type="entry name" value="SENSOR PROTEIN RSTB"/>
    <property type="match status" value="1"/>
</dbReference>
<dbReference type="InterPro" id="IPR003594">
    <property type="entry name" value="HATPase_dom"/>
</dbReference>
<evidence type="ECO:0000313" key="14">
    <source>
        <dbReference type="EMBL" id="OZT75080.1"/>
    </source>
</evidence>
<dbReference type="EC" id="2.7.13.3" evidence="3"/>
<dbReference type="Gene3D" id="6.10.340.10">
    <property type="match status" value="1"/>
</dbReference>
<dbReference type="SUPFAM" id="SSF55874">
    <property type="entry name" value="ATPase domain of HSP90 chaperone/DNA topoisomerase II/histidine kinase"/>
    <property type="match status" value="1"/>
</dbReference>
<dbReference type="Pfam" id="PF00672">
    <property type="entry name" value="HAMP"/>
    <property type="match status" value="1"/>
</dbReference>
<keyword evidence="6" id="KW-0808">Transferase</keyword>
<dbReference type="PROSITE" id="PS50885">
    <property type="entry name" value="HAMP"/>
    <property type="match status" value="1"/>
</dbReference>
<comment type="catalytic activity">
    <reaction evidence="1">
        <text>ATP + protein L-histidine = ADP + protein N-phospho-L-histidine.</text>
        <dbReference type="EC" id="2.7.13.3"/>
    </reaction>
</comment>
<evidence type="ECO:0000259" key="12">
    <source>
        <dbReference type="PROSITE" id="PS50885"/>
    </source>
</evidence>
<organism evidence="13 15">
    <name type="scientific">Vreelandella boliviensis LC1</name>
    <dbReference type="NCBI Taxonomy" id="1072583"/>
    <lineage>
        <taxon>Bacteria</taxon>
        <taxon>Pseudomonadati</taxon>
        <taxon>Pseudomonadota</taxon>
        <taxon>Gammaproteobacteria</taxon>
        <taxon>Oceanospirillales</taxon>
        <taxon>Halomonadaceae</taxon>
        <taxon>Vreelandella</taxon>
    </lineage>
</organism>
<dbReference type="Pfam" id="PF00512">
    <property type="entry name" value="HisKA"/>
    <property type="match status" value="1"/>
</dbReference>
<dbReference type="CDD" id="cd06225">
    <property type="entry name" value="HAMP"/>
    <property type="match status" value="1"/>
</dbReference>
<keyword evidence="9" id="KW-0067">ATP-binding</keyword>
<evidence type="ECO:0000256" key="2">
    <source>
        <dbReference type="ARBA" id="ARBA00004651"/>
    </source>
</evidence>
<dbReference type="Proteomes" id="UP000216538">
    <property type="component" value="Unassembled WGS sequence"/>
</dbReference>
<keyword evidence="16" id="KW-1185">Reference proteome</keyword>
<keyword evidence="10" id="KW-0472">Membrane</keyword>
<evidence type="ECO:0000256" key="8">
    <source>
        <dbReference type="ARBA" id="ARBA00022777"/>
    </source>
</evidence>
<dbReference type="SMART" id="SM00387">
    <property type="entry name" value="HATPase_c"/>
    <property type="match status" value="1"/>
</dbReference>
<keyword evidence="4" id="KW-1003">Cell membrane</keyword>
<feature type="domain" description="HAMP" evidence="12">
    <location>
        <begin position="263"/>
        <end position="315"/>
    </location>
</feature>
<feature type="domain" description="Histidine kinase" evidence="11">
    <location>
        <begin position="323"/>
        <end position="538"/>
    </location>
</feature>
<dbReference type="InterPro" id="IPR004358">
    <property type="entry name" value="Sig_transdc_His_kin-like_C"/>
</dbReference>
<dbReference type="Proteomes" id="UP000005756">
    <property type="component" value="Unassembled WGS sequence"/>
</dbReference>
<evidence type="ECO:0000256" key="10">
    <source>
        <dbReference type="SAM" id="Phobius"/>
    </source>
</evidence>
<evidence type="ECO:0000256" key="5">
    <source>
        <dbReference type="ARBA" id="ARBA00022553"/>
    </source>
</evidence>
<dbReference type="GO" id="GO:0005524">
    <property type="term" value="F:ATP binding"/>
    <property type="evidence" value="ECO:0007669"/>
    <property type="project" value="UniProtKB-KW"/>
</dbReference>
<keyword evidence="5" id="KW-0597">Phosphoprotein</keyword>
<dbReference type="OrthoDB" id="9804645at2"/>
<dbReference type="Gene3D" id="1.10.287.130">
    <property type="match status" value="1"/>
</dbReference>
<dbReference type="AlphaFoldDB" id="A0A265E0M9"/>
<evidence type="ECO:0000256" key="1">
    <source>
        <dbReference type="ARBA" id="ARBA00000085"/>
    </source>
</evidence>
<dbReference type="InterPro" id="IPR036890">
    <property type="entry name" value="HATPase_C_sf"/>
</dbReference>
<evidence type="ECO:0000259" key="11">
    <source>
        <dbReference type="PROSITE" id="PS50109"/>
    </source>
</evidence>
<dbReference type="RefSeq" id="WP_007113865.1">
    <property type="nucleotide sequence ID" value="NZ_JH393258.1"/>
</dbReference>
<dbReference type="PRINTS" id="PR00344">
    <property type="entry name" value="BCTRLSENSOR"/>
</dbReference>
<keyword evidence="10" id="KW-0812">Transmembrane</keyword>
<dbReference type="GO" id="GO:0000155">
    <property type="term" value="F:phosphorelay sensor kinase activity"/>
    <property type="evidence" value="ECO:0007669"/>
    <property type="project" value="InterPro"/>
</dbReference>
<keyword evidence="10" id="KW-1133">Transmembrane helix</keyword>
<keyword evidence="8 14" id="KW-0418">Kinase</keyword>
<evidence type="ECO:0000256" key="9">
    <source>
        <dbReference type="ARBA" id="ARBA00022840"/>
    </source>
</evidence>
<dbReference type="SUPFAM" id="SSF158472">
    <property type="entry name" value="HAMP domain-like"/>
    <property type="match status" value="1"/>
</dbReference>
<evidence type="ECO:0000256" key="6">
    <source>
        <dbReference type="ARBA" id="ARBA00022679"/>
    </source>
</evidence>
<keyword evidence="7" id="KW-0547">Nucleotide-binding</keyword>
<reference evidence="14 16" key="2">
    <citation type="submission" date="2017-07" db="EMBL/GenBank/DDBJ databases">
        <title>Shotgun whole genome sequences of three halophilic bacterial isolates.</title>
        <authorList>
            <person name="Pozzo T."/>
            <person name="Higdon S.M."/>
            <person name="Quillaguaman J."/>
        </authorList>
    </citation>
    <scope>NUCLEOTIDE SEQUENCE [LARGE SCALE GENOMIC DNA]</scope>
    <source>
        <strain evidence="14 16">LC1</strain>
    </source>
</reference>
<dbReference type="InterPro" id="IPR003660">
    <property type="entry name" value="HAMP_dom"/>
</dbReference>
<dbReference type="PROSITE" id="PS50109">
    <property type="entry name" value="HIS_KIN"/>
    <property type="match status" value="1"/>
</dbReference>
<dbReference type="GO" id="GO:0005886">
    <property type="term" value="C:plasma membrane"/>
    <property type="evidence" value="ECO:0007669"/>
    <property type="project" value="UniProtKB-SubCell"/>
</dbReference>
<dbReference type="InterPro" id="IPR050980">
    <property type="entry name" value="2C_sensor_his_kinase"/>
</dbReference>
<evidence type="ECO:0000313" key="13">
    <source>
        <dbReference type="EMBL" id="EHJ92959.1"/>
    </source>
</evidence>
<feature type="transmembrane region" description="Helical" evidence="10">
    <location>
        <begin position="242"/>
        <end position="262"/>
    </location>
</feature>
<dbReference type="Pfam" id="PF02518">
    <property type="entry name" value="HATPase_c"/>
    <property type="match status" value="1"/>
</dbReference>
<dbReference type="InterPro" id="IPR003661">
    <property type="entry name" value="HisK_dim/P_dom"/>
</dbReference>
<evidence type="ECO:0000256" key="7">
    <source>
        <dbReference type="ARBA" id="ARBA00022741"/>
    </source>
</evidence>
<comment type="subcellular location">
    <subcellularLocation>
        <location evidence="2">Cell membrane</location>
        <topology evidence="2">Multi-pass membrane protein</topology>
    </subcellularLocation>
</comment>
<dbReference type="EMBL" id="JH393258">
    <property type="protein sequence ID" value="EHJ92959.1"/>
    <property type="molecule type" value="Genomic_DNA"/>
</dbReference>
<dbReference type="STRING" id="1072583.KUC_2921"/>
<dbReference type="InterPro" id="IPR036097">
    <property type="entry name" value="HisK_dim/P_sf"/>
</dbReference>
<dbReference type="SUPFAM" id="SSF47384">
    <property type="entry name" value="Homodimeric domain of signal transducing histidine kinase"/>
    <property type="match status" value="1"/>
</dbReference>
<protein>
    <recommendedName>
        <fullName evidence="3">histidine kinase</fullName>
        <ecNumber evidence="3">2.7.13.3</ecNumber>
    </recommendedName>
</protein>
<dbReference type="SMART" id="SM00388">
    <property type="entry name" value="HisKA"/>
    <property type="match status" value="1"/>
</dbReference>
<dbReference type="EMBL" id="NPEY01000003">
    <property type="protein sequence ID" value="OZT75080.1"/>
    <property type="molecule type" value="Genomic_DNA"/>
</dbReference>
<dbReference type="InterPro" id="IPR005467">
    <property type="entry name" value="His_kinase_dom"/>
</dbReference>